<keyword evidence="2" id="KW-1185">Reference proteome</keyword>
<reference evidence="1" key="1">
    <citation type="submission" date="2022-10" db="EMBL/GenBank/DDBJ databases">
        <title>Tapping the CABI collections for fungal endophytes: first genome assemblies for Collariella, Neodidymelliopsis, Ascochyta clinopodiicola, Didymella pomorum, Didymosphaeria variabile, Neocosmospora piperis and Neocucurbitaria cava.</title>
        <authorList>
            <person name="Hill R."/>
        </authorList>
    </citation>
    <scope>NUCLEOTIDE SEQUENCE</scope>
    <source>
        <strain evidence="1">IMI 356814</strain>
    </source>
</reference>
<dbReference type="SUPFAM" id="SSF48403">
    <property type="entry name" value="Ankyrin repeat"/>
    <property type="match status" value="1"/>
</dbReference>
<evidence type="ECO:0000313" key="1">
    <source>
        <dbReference type="EMBL" id="KAJ4361992.1"/>
    </source>
</evidence>
<dbReference type="OrthoDB" id="3692348at2759"/>
<evidence type="ECO:0008006" key="3">
    <source>
        <dbReference type="Google" id="ProtNLM"/>
    </source>
</evidence>
<dbReference type="InterPro" id="IPR002110">
    <property type="entry name" value="Ankyrin_rpt"/>
</dbReference>
<dbReference type="EMBL" id="JAPEUY010000022">
    <property type="protein sequence ID" value="KAJ4361992.1"/>
    <property type="molecule type" value="Genomic_DNA"/>
</dbReference>
<dbReference type="SMART" id="SM00248">
    <property type="entry name" value="ANK"/>
    <property type="match status" value="3"/>
</dbReference>
<evidence type="ECO:0000313" key="2">
    <source>
        <dbReference type="Proteomes" id="UP001140560"/>
    </source>
</evidence>
<comment type="caution">
    <text evidence="1">The sequence shown here is derived from an EMBL/GenBank/DDBJ whole genome shotgun (WGS) entry which is preliminary data.</text>
</comment>
<dbReference type="Pfam" id="PF12796">
    <property type="entry name" value="Ank_2"/>
    <property type="match status" value="1"/>
</dbReference>
<protein>
    <recommendedName>
        <fullName evidence="3">Ankyrin repeat protein</fullName>
    </recommendedName>
</protein>
<dbReference type="Proteomes" id="UP001140560">
    <property type="component" value="Unassembled WGS sequence"/>
</dbReference>
<name>A0A9W9CH68_9PLEO</name>
<dbReference type="AlphaFoldDB" id="A0A9W9CH68"/>
<dbReference type="InterPro" id="IPR036770">
    <property type="entry name" value="Ankyrin_rpt-contain_sf"/>
</dbReference>
<gene>
    <name evidence="1" type="ORF">N0V83_010933</name>
</gene>
<sequence>MAQLLDMPPEMVKMIIAELVADVGVLKHDFNHVFFDRIKDLAAFLEHRVNDPDRTFKTLLNELCAGLTVTIDRYMISDAIIPGRVCAYWLNGFCGTFDAHVQLAAAISARCYDLVHELLRNYPVDSMNYAYGQPLFNVAKLGDERLLDILVHHLDSLLDSLQLDSPERENRLFNIIGGAFSVEEAIIRAIRYGHMNVIDSLLHIYQKYLHRVRSRTLNVWLEAAVIQGSVATVQALARIPHDPSFKIKSPTMSLILKTGRYDMVSAAFSLTSASLGHYSSTQHPLHIAVRSGFVDSVRAIVDTVRVDINALVKSGIPNYSRDLITALDLAIYHDYVDIVRYLVSQGAEHACLAPRVTITGPIYDILRQASIEYNVGYTWMPEYEDWKRMSFNDREDMASRQD</sequence>
<organism evidence="1 2">
    <name type="scientific">Neocucurbitaria cava</name>
    <dbReference type="NCBI Taxonomy" id="798079"/>
    <lineage>
        <taxon>Eukaryota</taxon>
        <taxon>Fungi</taxon>
        <taxon>Dikarya</taxon>
        <taxon>Ascomycota</taxon>
        <taxon>Pezizomycotina</taxon>
        <taxon>Dothideomycetes</taxon>
        <taxon>Pleosporomycetidae</taxon>
        <taxon>Pleosporales</taxon>
        <taxon>Pleosporineae</taxon>
        <taxon>Cucurbitariaceae</taxon>
        <taxon>Neocucurbitaria</taxon>
    </lineage>
</organism>
<proteinExistence type="predicted"/>
<accession>A0A9W9CH68</accession>
<dbReference type="Gene3D" id="1.25.40.20">
    <property type="entry name" value="Ankyrin repeat-containing domain"/>
    <property type="match status" value="1"/>
</dbReference>